<dbReference type="GO" id="GO:0046872">
    <property type="term" value="F:metal ion binding"/>
    <property type="evidence" value="ECO:0007669"/>
    <property type="project" value="UniProtKB-KW"/>
</dbReference>
<dbReference type="EMBL" id="LRDC01000029">
    <property type="protein sequence ID" value="KVX01049.1"/>
    <property type="molecule type" value="Genomic_DNA"/>
</dbReference>
<name>A0A106BYP5_SHEFR</name>
<dbReference type="InterPro" id="IPR001539">
    <property type="entry name" value="Peptidase_U32"/>
</dbReference>
<feature type="binding site" evidence="1">
    <location>
        <position position="189"/>
    </location>
    <ligand>
        <name>[4Fe-4S] cluster</name>
        <dbReference type="ChEBI" id="CHEBI:49883"/>
    </ligand>
</feature>
<comment type="subunit">
    <text evidence="1">Forms a heterodimer with UbiU.</text>
</comment>
<comment type="caution">
    <text evidence="2">The sequence shown here is derived from an EMBL/GenBank/DDBJ whole genome shotgun (WGS) entry which is preliminary data.</text>
</comment>
<dbReference type="RefSeq" id="WP_059746453.1">
    <property type="nucleotide sequence ID" value="NZ_JBOZOX010000002.1"/>
</dbReference>
<sequence length="313" mass="35355">MKISLAPISYCWSKSDVEHFYQQVALSNIDTVYLGETVCSRRRELKFNDYLDLANMLKSHGKHVVLSTMALIEAQSELNELKRAIDNGDFSIEANDMAAVHYAHQAKVPFVCGPTINNYNRTSLDLLHQKGMYRFVMPCELSQKWLNIVINQGDKPAFEIEVLGHGYLPLAHSARCFTAKHYQLPKDKCQTICQRHSKGLLAQTQESQPLLRLNGIQTQSAAQVNLINQIPQMIDMGIDYWRIAPNKLTDVAMGSELAHVLAQITEDPLNSKALIQKQFNDNKQASIINHHCNGYWLGLPGMDYSLESNTPAR</sequence>
<evidence type="ECO:0000313" key="3">
    <source>
        <dbReference type="Proteomes" id="UP000055702"/>
    </source>
</evidence>
<dbReference type="HAMAP" id="MF_02233">
    <property type="entry name" value="UbiV"/>
    <property type="match status" value="1"/>
</dbReference>
<comment type="function">
    <text evidence="1">Required for O(2)-independent ubiquinone (coenzyme Q) biosynthesis. Together with UbiU, is essential for the C6-hydroxylation reaction in the oxygen-independent ubiquinone biosynthesis pathway.</text>
</comment>
<dbReference type="PANTHER" id="PTHR30217:SF11">
    <property type="entry name" value="UBIQUINONE BIOSYNTHESIS PROTEIN UBIV"/>
    <property type="match status" value="1"/>
</dbReference>
<dbReference type="Pfam" id="PF01136">
    <property type="entry name" value="Peptidase_U32"/>
    <property type="match status" value="1"/>
</dbReference>
<dbReference type="GO" id="GO:0051539">
    <property type="term" value="F:4 iron, 4 sulfur cluster binding"/>
    <property type="evidence" value="ECO:0007669"/>
    <property type="project" value="UniProtKB-UniRule"/>
</dbReference>
<dbReference type="InterPro" id="IPR043693">
    <property type="entry name" value="UbiV"/>
</dbReference>
<protein>
    <recommendedName>
        <fullName evidence="1">Ubiquinone biosynthesis protein UbiV</fullName>
    </recommendedName>
</protein>
<dbReference type="InterPro" id="IPR051454">
    <property type="entry name" value="RNA/ubiquinone_mod_enzymes"/>
</dbReference>
<dbReference type="GO" id="GO:0006744">
    <property type="term" value="P:ubiquinone biosynthetic process"/>
    <property type="evidence" value="ECO:0007669"/>
    <property type="project" value="UniProtKB-UniRule"/>
</dbReference>
<feature type="binding site" evidence="1">
    <location>
        <position position="39"/>
    </location>
    <ligand>
        <name>[4Fe-4S] cluster</name>
        <dbReference type="ChEBI" id="CHEBI:49883"/>
    </ligand>
</feature>
<keyword evidence="1" id="KW-0408">Iron</keyword>
<comment type="pathway">
    <text evidence="1">Cofactor biosynthesis; ubiquinone biosynthesis.</text>
</comment>
<comment type="cofactor">
    <cofactor evidence="1">
        <name>[4Fe-4S] cluster</name>
        <dbReference type="ChEBI" id="CHEBI:49883"/>
    </cofactor>
</comment>
<gene>
    <name evidence="1" type="primary">ubiV</name>
    <name evidence="2" type="ORF">AWJ07_06230</name>
</gene>
<comment type="similarity">
    <text evidence="1">Belongs to the peptidase U32 family. UbiV subfamily.</text>
</comment>
<keyword evidence="1" id="KW-0004">4Fe-4S</keyword>
<accession>A0A106BYP5</accession>
<feature type="binding site" evidence="1">
    <location>
        <position position="193"/>
    </location>
    <ligand>
        <name>[4Fe-4S] cluster</name>
        <dbReference type="ChEBI" id="CHEBI:49883"/>
    </ligand>
</feature>
<evidence type="ECO:0000313" key="2">
    <source>
        <dbReference type="EMBL" id="KVX01049.1"/>
    </source>
</evidence>
<keyword evidence="1" id="KW-0831">Ubiquinone biosynthesis</keyword>
<dbReference type="PANTHER" id="PTHR30217">
    <property type="entry name" value="PEPTIDASE U32 FAMILY"/>
    <property type="match status" value="1"/>
</dbReference>
<dbReference type="NCBIfam" id="NF011991">
    <property type="entry name" value="PRK15447.1"/>
    <property type="match status" value="1"/>
</dbReference>
<reference evidence="2 3" key="1">
    <citation type="submission" date="2016-01" db="EMBL/GenBank/DDBJ databases">
        <title>Draft genome of the antarctic isolate Shewanella frigidimarina Ag06-30.</title>
        <authorList>
            <person name="Parmeciano Di Noto G."/>
            <person name="Vazquez S."/>
            <person name="Mac Cormack W."/>
            <person name="Iriarte A."/>
            <person name="Quiroga C."/>
        </authorList>
    </citation>
    <scope>NUCLEOTIDE SEQUENCE [LARGE SCALE GENOMIC DNA]</scope>
    <source>
        <strain evidence="2 3">Ag06-30</strain>
    </source>
</reference>
<organism evidence="2">
    <name type="scientific">Shewanella frigidimarina</name>
    <dbReference type="NCBI Taxonomy" id="56812"/>
    <lineage>
        <taxon>Bacteria</taxon>
        <taxon>Pseudomonadati</taxon>
        <taxon>Pseudomonadota</taxon>
        <taxon>Gammaproteobacteria</taxon>
        <taxon>Alteromonadales</taxon>
        <taxon>Shewanellaceae</taxon>
        <taxon>Shewanella</taxon>
    </lineage>
</organism>
<keyword evidence="1" id="KW-0411">Iron-sulfur</keyword>
<dbReference type="Proteomes" id="UP000055702">
    <property type="component" value="Unassembled WGS sequence"/>
</dbReference>
<dbReference type="AlphaFoldDB" id="A0A106BYP5"/>
<dbReference type="UniPathway" id="UPA00232"/>
<proteinExistence type="inferred from homology"/>
<evidence type="ECO:0000256" key="1">
    <source>
        <dbReference type="HAMAP-Rule" id="MF_02233"/>
    </source>
</evidence>
<keyword evidence="1" id="KW-0479">Metal-binding</keyword>
<feature type="binding site" evidence="1">
    <location>
        <position position="176"/>
    </location>
    <ligand>
        <name>[4Fe-4S] cluster</name>
        <dbReference type="ChEBI" id="CHEBI:49883"/>
    </ligand>
</feature>